<gene>
    <name evidence="1" type="ORF">V5O49_04675</name>
</gene>
<dbReference type="EMBL" id="JBAGLP010000110">
    <property type="protein sequence ID" value="MEG3614413.1"/>
    <property type="molecule type" value="Genomic_DNA"/>
</dbReference>
<evidence type="ECO:0000313" key="1">
    <source>
        <dbReference type="EMBL" id="MEG3614413.1"/>
    </source>
</evidence>
<organism evidence="1 2">
    <name type="scientific">Isoptericola haloaureus</name>
    <dbReference type="NCBI Taxonomy" id="1542902"/>
    <lineage>
        <taxon>Bacteria</taxon>
        <taxon>Bacillati</taxon>
        <taxon>Actinomycetota</taxon>
        <taxon>Actinomycetes</taxon>
        <taxon>Micrococcales</taxon>
        <taxon>Promicromonosporaceae</taxon>
        <taxon>Isoptericola</taxon>
    </lineage>
</organism>
<dbReference type="Proteomes" id="UP001310387">
    <property type="component" value="Unassembled WGS sequence"/>
</dbReference>
<keyword evidence="2" id="KW-1185">Reference proteome</keyword>
<reference evidence="1" key="2">
    <citation type="submission" date="2024-02" db="EMBL/GenBank/DDBJ databases">
        <authorList>
            <person name="Prathaban M."/>
            <person name="Mythili R."/>
            <person name="Sharmila Devi N."/>
            <person name="Sobanaa M."/>
            <person name="Prathiviraj R."/>
            <person name="Selvin J."/>
        </authorList>
    </citation>
    <scope>NUCLEOTIDE SEQUENCE</scope>
    <source>
        <strain evidence="1">MP1014</strain>
    </source>
</reference>
<dbReference type="EC" id="2.4.-.-" evidence="1"/>
<accession>A0ABU7Z4T5</accession>
<dbReference type="Gene3D" id="3.40.50.2000">
    <property type="entry name" value="Glycogen Phosphorylase B"/>
    <property type="match status" value="1"/>
</dbReference>
<dbReference type="SUPFAM" id="SSF53756">
    <property type="entry name" value="UDP-Glycosyltransferase/glycogen phosphorylase"/>
    <property type="match status" value="1"/>
</dbReference>
<reference evidence="1" key="1">
    <citation type="journal article" date="2024" name="Antonie Van Leeuwenhoek">
        <title>Isoptericola haloaureus sp. nov., a dimorphic actinobacterium isolated from mangrove sediments of southeast India, implicating biosaline agricultural significance through nitrogen fixation and salt tolerance genes.</title>
        <authorList>
            <person name="Prathaban M."/>
            <person name="Prathiviraj R."/>
            <person name="Ravichandran M."/>
            <person name="Natarajan S.D."/>
            <person name="Sobanaa M."/>
            <person name="Hari Krishna Kumar S."/>
            <person name="Chandrasekar V."/>
            <person name="Selvin J."/>
        </authorList>
    </citation>
    <scope>NUCLEOTIDE SEQUENCE</scope>
    <source>
        <strain evidence="1">MP1014</strain>
    </source>
</reference>
<dbReference type="Pfam" id="PF13692">
    <property type="entry name" value="Glyco_trans_1_4"/>
    <property type="match status" value="1"/>
</dbReference>
<evidence type="ECO:0000313" key="2">
    <source>
        <dbReference type="Proteomes" id="UP001310387"/>
    </source>
</evidence>
<proteinExistence type="predicted"/>
<keyword evidence="1" id="KW-0328">Glycosyltransferase</keyword>
<sequence length="380" mass="41446">MTDVVLVSLEAWDAVWRRNQYLVAEMLRADPALRFLVVEPAADPLFALRRGRAPRTGRGLRPAPAVDGVAAGRLWLYQPTKPLPRRLDHRADERLARATVRAARRLGMSPVLWVNDPAAATLLRDSGWPALYDVTDDWLAAERTAAEHGRLVRDEGVLLERCAEVVVCSPGLAATKGAARPVTLISNAVDVGRYRAPHARPEDLPESPVALYLGTVHPDRFDVGLLEATARAVHGHGSVVLVGPVVDVAREDRARLEEIGVQLLGARDWRSVPAYLQHADVLIVPHVVDAFTDSLDPIKLYEYLAAGRPVVSTPVAGFRDRSDPQVRVVAPADFPGAVRATLRSRAPTADVPPDVPTWTARAVDMADVVARCVRPPARRP</sequence>
<keyword evidence="1" id="KW-0808">Transferase</keyword>
<dbReference type="PANTHER" id="PTHR12526">
    <property type="entry name" value="GLYCOSYLTRANSFERASE"/>
    <property type="match status" value="1"/>
</dbReference>
<name>A0ABU7Z4T5_9MICO</name>
<dbReference type="RefSeq" id="WP_332901211.1">
    <property type="nucleotide sequence ID" value="NZ_JBAGLP010000110.1"/>
</dbReference>
<protein>
    <submittedName>
        <fullName evidence="1">Glycosyltransferase</fullName>
        <ecNumber evidence="1">2.4.-.-</ecNumber>
    </submittedName>
</protein>
<comment type="caution">
    <text evidence="1">The sequence shown here is derived from an EMBL/GenBank/DDBJ whole genome shotgun (WGS) entry which is preliminary data.</text>
</comment>
<dbReference type="GO" id="GO:0016757">
    <property type="term" value="F:glycosyltransferase activity"/>
    <property type="evidence" value="ECO:0007669"/>
    <property type="project" value="UniProtKB-KW"/>
</dbReference>